<sequence length="52" mass="5677">MALDVKCEVKNCVHNRDGISCGADEIFVVSHKGKKASHSKETDCKTFEPANV</sequence>
<evidence type="ECO:0000313" key="3">
    <source>
        <dbReference type="Proteomes" id="UP000028868"/>
    </source>
</evidence>
<dbReference type="Proteomes" id="UP000028868">
    <property type="component" value="Unassembled WGS sequence"/>
</dbReference>
<evidence type="ECO:0000259" key="1">
    <source>
        <dbReference type="Pfam" id="PF07561"/>
    </source>
</evidence>
<dbReference type="InterPro" id="IPR011437">
    <property type="entry name" value="DUF1540"/>
</dbReference>
<reference evidence="3" key="1">
    <citation type="submission" date="2014-03" db="EMBL/GenBank/DDBJ databases">
        <authorList>
            <person name="Urmite Genomes U."/>
        </authorList>
    </citation>
    <scope>NUCLEOTIDE SEQUENCE [LARGE SCALE GENOMIC DNA]</scope>
    <source>
        <strain evidence="3">HD-03</strain>
    </source>
</reference>
<reference evidence="2 3" key="2">
    <citation type="submission" date="2014-05" db="EMBL/GenBank/DDBJ databases">
        <title>Draft genome sequence of Halobacillus karajensis HK-03.</title>
        <authorList>
            <person name="Khelaifia S."/>
            <person name="Croce O."/>
            <person name="Lagier J.C."/>
            <person name="Raoult D."/>
        </authorList>
    </citation>
    <scope>NUCLEOTIDE SEQUENCE [LARGE SCALE GENOMIC DNA]</scope>
    <source>
        <strain evidence="2 3">HD-03</strain>
    </source>
</reference>
<name>A0A059NXN8_9BACI</name>
<dbReference type="OrthoDB" id="1681234at2"/>
<organism evidence="2 3">
    <name type="scientific">Halobacillus karajensis</name>
    <dbReference type="NCBI Taxonomy" id="195088"/>
    <lineage>
        <taxon>Bacteria</taxon>
        <taxon>Bacillati</taxon>
        <taxon>Bacillota</taxon>
        <taxon>Bacilli</taxon>
        <taxon>Bacillales</taxon>
        <taxon>Bacillaceae</taxon>
        <taxon>Halobacillus</taxon>
    </lineage>
</organism>
<dbReference type="AlphaFoldDB" id="A0A059NXN8"/>
<comment type="caution">
    <text evidence="2">The sequence shown here is derived from an EMBL/GenBank/DDBJ whole genome shotgun (WGS) entry which is preliminary data.</text>
</comment>
<gene>
    <name evidence="2" type="ORF">BN983_00754</name>
</gene>
<evidence type="ECO:0000313" key="2">
    <source>
        <dbReference type="EMBL" id="CDQ22541.1"/>
    </source>
</evidence>
<keyword evidence="3" id="KW-1185">Reference proteome</keyword>
<dbReference type="EMBL" id="CCDI010000001">
    <property type="protein sequence ID" value="CDQ22541.1"/>
    <property type="molecule type" value="Genomic_DNA"/>
</dbReference>
<accession>A0A059NXN8</accession>
<feature type="domain" description="DUF1540" evidence="1">
    <location>
        <begin position="5"/>
        <end position="47"/>
    </location>
</feature>
<protein>
    <recommendedName>
        <fullName evidence="1">DUF1540 domain-containing protein</fullName>
    </recommendedName>
</protein>
<dbReference type="RefSeq" id="WP_071414068.1">
    <property type="nucleotide sequence ID" value="NZ_CCDH010000001.1"/>
</dbReference>
<proteinExistence type="predicted"/>
<dbReference type="Pfam" id="PF07561">
    <property type="entry name" value="DUF1540"/>
    <property type="match status" value="1"/>
</dbReference>